<reference evidence="3 4" key="2">
    <citation type="submission" date="2016-08" db="EMBL/GenBank/DDBJ databases">
        <title>Pervasive Adenine N6-methylation of Active Genes in Fungi.</title>
        <authorList>
            <consortium name="DOE Joint Genome Institute"/>
            <person name="Mondo S.J."/>
            <person name="Dannebaum R.O."/>
            <person name="Kuo R.C."/>
            <person name="Labutti K."/>
            <person name="Haridas S."/>
            <person name="Kuo A."/>
            <person name="Salamov A."/>
            <person name="Ahrendt S.R."/>
            <person name="Lipzen A."/>
            <person name="Sullivan W."/>
            <person name="Andreopoulos W.B."/>
            <person name="Clum A."/>
            <person name="Lindquist E."/>
            <person name="Daum C."/>
            <person name="Ramamoorthy G.K."/>
            <person name="Gryganskyi A."/>
            <person name="Culley D."/>
            <person name="Magnuson J.K."/>
            <person name="James T.Y."/>
            <person name="O'Malley M.A."/>
            <person name="Stajich J.E."/>
            <person name="Spatafora J.W."/>
            <person name="Visel A."/>
            <person name="Grigoriev I.V."/>
        </authorList>
    </citation>
    <scope>NUCLEOTIDE SEQUENCE [LARGE SCALE GENOMIC DNA]</scope>
    <source>
        <strain evidence="4">finn</strain>
    </source>
</reference>
<comment type="similarity">
    <text evidence="1">Belongs to the thioredoxin family.</text>
</comment>
<dbReference type="PANTHER" id="PTHR12452:SF0">
    <property type="entry name" value="THIOREDOXIN DOMAIN-CONTAINING PROTEIN 17"/>
    <property type="match status" value="1"/>
</dbReference>
<dbReference type="GO" id="GO:0005829">
    <property type="term" value="C:cytosol"/>
    <property type="evidence" value="ECO:0007669"/>
    <property type="project" value="TreeGrafter"/>
</dbReference>
<evidence type="ECO:0000313" key="3">
    <source>
        <dbReference type="EMBL" id="ORX55245.1"/>
    </source>
</evidence>
<accession>A0A1Y1VFQ1</accession>
<dbReference type="InterPro" id="IPR045108">
    <property type="entry name" value="TXNDC17-like"/>
</dbReference>
<dbReference type="InterPro" id="IPR010357">
    <property type="entry name" value="TXNDC17_dom"/>
</dbReference>
<protein>
    <recommendedName>
        <fullName evidence="2">Thioredoxin domain-containing protein</fullName>
    </recommendedName>
</protein>
<keyword evidence="4" id="KW-1185">Reference proteome</keyword>
<dbReference type="OrthoDB" id="78947at2759"/>
<dbReference type="EMBL" id="MCFH01000009">
    <property type="protein sequence ID" value="ORX55245.1"/>
    <property type="molecule type" value="Genomic_DNA"/>
</dbReference>
<evidence type="ECO:0000313" key="4">
    <source>
        <dbReference type="Proteomes" id="UP000193719"/>
    </source>
</evidence>
<name>A0A1Y1VFQ1_9FUNG</name>
<dbReference type="SUPFAM" id="SSF52833">
    <property type="entry name" value="Thioredoxin-like"/>
    <property type="match status" value="1"/>
</dbReference>
<reference evidence="3 4" key="1">
    <citation type="submission" date="2016-08" db="EMBL/GenBank/DDBJ databases">
        <title>Genomes of anaerobic fungi encode conserved fungal cellulosomes for biomass hydrolysis.</title>
        <authorList>
            <consortium name="DOE Joint Genome Institute"/>
            <person name="Haitjema C.H."/>
            <person name="Gilmore S.P."/>
            <person name="Henske J.K."/>
            <person name="Solomon K.V."/>
            <person name="De Groot R."/>
            <person name="Kuo A."/>
            <person name="Mondo S.J."/>
            <person name="Salamov A.A."/>
            <person name="Labutti K."/>
            <person name="Zhao Z."/>
            <person name="Chiniquy J."/>
            <person name="Barry K."/>
            <person name="Brewer H.M."/>
            <person name="Purvine S.O."/>
            <person name="Wright A.T."/>
            <person name="Boxma B."/>
            <person name="Van Alen T."/>
            <person name="Hackstein J.H."/>
            <person name="Baker S.E."/>
            <person name="Grigoriev I.V."/>
            <person name="O'Malley M.A."/>
        </authorList>
    </citation>
    <scope>NUCLEOTIDE SEQUENCE [LARGE SCALE GENOMIC DNA]</scope>
    <source>
        <strain evidence="4">finn</strain>
    </source>
</reference>
<dbReference type="Proteomes" id="UP000193719">
    <property type="component" value="Unassembled WGS sequence"/>
</dbReference>
<feature type="domain" description="Thioredoxin" evidence="2">
    <location>
        <begin position="11"/>
        <end position="122"/>
    </location>
</feature>
<evidence type="ECO:0000256" key="1">
    <source>
        <dbReference type="ARBA" id="ARBA00008987"/>
    </source>
</evidence>
<dbReference type="AlphaFoldDB" id="A0A1Y1VFQ1"/>
<dbReference type="GO" id="GO:0047134">
    <property type="term" value="F:protein-disulfide reductase [NAD(P)H] activity"/>
    <property type="evidence" value="ECO:0007669"/>
    <property type="project" value="InterPro"/>
</dbReference>
<organism evidence="3 4">
    <name type="scientific">Piromyces finnis</name>
    <dbReference type="NCBI Taxonomy" id="1754191"/>
    <lineage>
        <taxon>Eukaryota</taxon>
        <taxon>Fungi</taxon>
        <taxon>Fungi incertae sedis</taxon>
        <taxon>Chytridiomycota</taxon>
        <taxon>Chytridiomycota incertae sedis</taxon>
        <taxon>Neocallimastigomycetes</taxon>
        <taxon>Neocallimastigales</taxon>
        <taxon>Neocallimastigaceae</taxon>
        <taxon>Piromyces</taxon>
    </lineage>
</organism>
<dbReference type="Gene3D" id="3.40.30.10">
    <property type="entry name" value="Glutaredoxin"/>
    <property type="match status" value="1"/>
</dbReference>
<gene>
    <name evidence="3" type="ORF">BCR36DRAFT_581289</name>
</gene>
<comment type="caution">
    <text evidence="3">The sequence shown here is derived from an EMBL/GenBank/DDBJ whole genome shotgun (WGS) entry which is preliminary data.</text>
</comment>
<proteinExistence type="inferred from homology"/>
<evidence type="ECO:0000259" key="2">
    <source>
        <dbReference type="Pfam" id="PF06110"/>
    </source>
</evidence>
<sequence>MKTVQLYDIPKFDQIIEEQVATGNPVFTVFLSDIDPETSQYWCPDCVQADPYIRKAVGSIDNAILVECFVGPKSGYKNVPTHPYRVHPKVQLKAIPTIMLWNKDGLVKSLIIETIEQCEMLDEFVKSIN</sequence>
<dbReference type="InterPro" id="IPR036249">
    <property type="entry name" value="Thioredoxin-like_sf"/>
</dbReference>
<dbReference type="Pfam" id="PF06110">
    <property type="entry name" value="TXD17-like_Trx"/>
    <property type="match status" value="1"/>
</dbReference>
<dbReference type="PANTHER" id="PTHR12452">
    <property type="entry name" value="42-9-9 PROTEIN-RELATED"/>
    <property type="match status" value="1"/>
</dbReference>